<dbReference type="PROSITE" id="PS00375">
    <property type="entry name" value="UDPGT"/>
    <property type="match status" value="1"/>
</dbReference>
<keyword evidence="4" id="KW-1185">Reference proteome</keyword>
<keyword evidence="1 3" id="KW-0808">Transferase</keyword>
<dbReference type="GO" id="GO:0008194">
    <property type="term" value="F:UDP-glycosyltransferase activity"/>
    <property type="evidence" value="ECO:0007669"/>
    <property type="project" value="InterPro"/>
</dbReference>
<dbReference type="PANTHER" id="PTHR48050:SF13">
    <property type="entry name" value="STEROL 3-BETA-GLUCOSYLTRANSFERASE UGT80A2"/>
    <property type="match status" value="1"/>
</dbReference>
<dbReference type="eggNOG" id="COG1819">
    <property type="taxonomic scope" value="Bacteria"/>
</dbReference>
<reference evidence="3 4" key="1">
    <citation type="submission" date="2013-05" db="EMBL/GenBank/DDBJ databases">
        <title>Genome assembly of Chondromyces apiculatus DSM 436.</title>
        <authorList>
            <person name="Sharma G."/>
            <person name="Khatri I."/>
            <person name="Kaur C."/>
            <person name="Mayilraj S."/>
            <person name="Subramanian S."/>
        </authorList>
    </citation>
    <scope>NUCLEOTIDE SEQUENCE [LARGE SCALE GENOMIC DNA]</scope>
    <source>
        <strain evidence="3 4">DSM 436</strain>
    </source>
</reference>
<dbReference type="InterPro" id="IPR010610">
    <property type="entry name" value="EryCIII-like_C"/>
</dbReference>
<dbReference type="AlphaFoldDB" id="A0A017TIJ3"/>
<proteinExistence type="predicted"/>
<dbReference type="InterPro" id="IPR002213">
    <property type="entry name" value="UDP_glucos_trans"/>
</dbReference>
<name>A0A017TIJ3_9BACT</name>
<feature type="domain" description="Erythromycin biosynthesis protein CIII-like C-terminal" evidence="2">
    <location>
        <begin position="251"/>
        <end position="365"/>
    </location>
</feature>
<dbReference type="Pfam" id="PF06722">
    <property type="entry name" value="EryCIII-like_C"/>
    <property type="match status" value="1"/>
</dbReference>
<accession>A0A017TIJ3</accession>
<evidence type="ECO:0000259" key="2">
    <source>
        <dbReference type="Pfam" id="PF06722"/>
    </source>
</evidence>
<evidence type="ECO:0000313" key="3">
    <source>
        <dbReference type="EMBL" id="EYF08722.1"/>
    </source>
</evidence>
<dbReference type="STRING" id="1192034.CAP_2583"/>
<gene>
    <name evidence="3" type="ORF">CAP_2583</name>
</gene>
<dbReference type="GO" id="GO:0016758">
    <property type="term" value="F:hexosyltransferase activity"/>
    <property type="evidence" value="ECO:0007669"/>
    <property type="project" value="UniProtKB-ARBA"/>
</dbReference>
<dbReference type="FunFam" id="3.40.50.2000:FF:000072">
    <property type="entry name" value="Glycosyl transferase"/>
    <property type="match status" value="1"/>
</dbReference>
<protein>
    <submittedName>
        <fullName evidence="3">Zeaxanthin glucosyl transferase</fullName>
    </submittedName>
</protein>
<evidence type="ECO:0000256" key="1">
    <source>
        <dbReference type="ARBA" id="ARBA00022679"/>
    </source>
</evidence>
<dbReference type="OrthoDB" id="9805366at2"/>
<dbReference type="InterPro" id="IPR035595">
    <property type="entry name" value="UDP_glycos_trans_CS"/>
</dbReference>
<dbReference type="EMBL" id="ASRX01000002">
    <property type="protein sequence ID" value="EYF08722.1"/>
    <property type="molecule type" value="Genomic_DNA"/>
</dbReference>
<evidence type="ECO:0000313" key="4">
    <source>
        <dbReference type="Proteomes" id="UP000019678"/>
    </source>
</evidence>
<sequence length="387" mass="41729">MARFLFVVPPMAGHLFPSSSIAHALEGLGHEVAWVVQARAAWGILPASAKLFTLDDAAVDGCFAMLAKREQETGVAADNESYWEHFFLPLARVMVPAIEAAVAAFAPDVLLVDQQTLGGAVVARRHGLRWATLVTTPQELLRASMNMPESDETRSGYFALLEREMGLPHTTDLDVSPHLCIVLSTRELARQWFAPQMRLVGPAIAARVESTPFPFEALREGPRVFISLGTMNGDVSGPFHDLVLEAFAGDEIQVVLAGAERPASQVPPNVIVRPFVPQLGVLARMDAAVCHAGHNTVCESLWFGLPLVVVPVKADQPFIAQQVVDAGVGVRLDFLRLKAGELREAVHRVLAEPSYRAAAARVQRSFQEAGGSQHAAEHLAELAQAGG</sequence>
<dbReference type="CDD" id="cd03784">
    <property type="entry name" value="GT1_Gtf-like"/>
    <property type="match status" value="1"/>
</dbReference>
<organism evidence="3 4">
    <name type="scientific">Chondromyces apiculatus DSM 436</name>
    <dbReference type="NCBI Taxonomy" id="1192034"/>
    <lineage>
        <taxon>Bacteria</taxon>
        <taxon>Pseudomonadati</taxon>
        <taxon>Myxococcota</taxon>
        <taxon>Polyangia</taxon>
        <taxon>Polyangiales</taxon>
        <taxon>Polyangiaceae</taxon>
        <taxon>Chondromyces</taxon>
    </lineage>
</organism>
<dbReference type="Proteomes" id="UP000019678">
    <property type="component" value="Unassembled WGS sequence"/>
</dbReference>
<dbReference type="Gene3D" id="3.40.50.2000">
    <property type="entry name" value="Glycogen Phosphorylase B"/>
    <property type="match status" value="2"/>
</dbReference>
<comment type="caution">
    <text evidence="3">The sequence shown here is derived from an EMBL/GenBank/DDBJ whole genome shotgun (WGS) entry which is preliminary data.</text>
</comment>
<dbReference type="GO" id="GO:0017000">
    <property type="term" value="P:antibiotic biosynthetic process"/>
    <property type="evidence" value="ECO:0007669"/>
    <property type="project" value="UniProtKB-ARBA"/>
</dbReference>
<dbReference type="InterPro" id="IPR050426">
    <property type="entry name" value="Glycosyltransferase_28"/>
</dbReference>
<dbReference type="SUPFAM" id="SSF53756">
    <property type="entry name" value="UDP-Glycosyltransferase/glycogen phosphorylase"/>
    <property type="match status" value="1"/>
</dbReference>
<dbReference type="PANTHER" id="PTHR48050">
    <property type="entry name" value="STEROL 3-BETA-GLUCOSYLTRANSFERASE"/>
    <property type="match status" value="1"/>
</dbReference>